<dbReference type="EMBL" id="VZZJ01000030">
    <property type="protein sequence ID" value="KAB1070235.1"/>
    <property type="molecule type" value="Genomic_DNA"/>
</dbReference>
<dbReference type="Pfam" id="PF12276">
    <property type="entry name" value="DUF3617"/>
    <property type="match status" value="1"/>
</dbReference>
<name>A0A6N6MKM4_9HYPH</name>
<accession>A0A6N6MKM4</accession>
<protein>
    <submittedName>
        <fullName evidence="2">DUF3617 family protein</fullName>
    </submittedName>
</protein>
<dbReference type="InterPro" id="IPR022061">
    <property type="entry name" value="DUF3617"/>
</dbReference>
<dbReference type="AlphaFoldDB" id="A0A6N6MKM4"/>
<evidence type="ECO:0000313" key="3">
    <source>
        <dbReference type="Proteomes" id="UP000441523"/>
    </source>
</evidence>
<feature type="chain" id="PRO_5026973492" evidence="1">
    <location>
        <begin position="24"/>
        <end position="142"/>
    </location>
</feature>
<keyword evidence="3" id="KW-1185">Reference proteome</keyword>
<sequence>MDRIATRIGLTLALGLSASAAPAAEAMPGAYTVETRVELPHLEDLNSRSLASLCITADAERAHGLGSLSANTPLAGCPLANVDRAGEVLTFDIVCAGKNQARGSARFVMAAERFEGRITMRLGGKNMTMTEVQSGRRTGPCP</sequence>
<evidence type="ECO:0000256" key="1">
    <source>
        <dbReference type="SAM" id="SignalP"/>
    </source>
</evidence>
<comment type="caution">
    <text evidence="2">The sequence shown here is derived from an EMBL/GenBank/DDBJ whole genome shotgun (WGS) entry which is preliminary data.</text>
</comment>
<reference evidence="2 3" key="1">
    <citation type="submission" date="2019-09" db="EMBL/GenBank/DDBJ databases">
        <title>YIM 132548 draft genome.</title>
        <authorList>
            <person name="Jiang L."/>
        </authorList>
    </citation>
    <scope>NUCLEOTIDE SEQUENCE [LARGE SCALE GENOMIC DNA]</scope>
    <source>
        <strain evidence="2 3">YIM 132548</strain>
    </source>
</reference>
<gene>
    <name evidence="2" type="ORF">F6X51_23235</name>
</gene>
<organism evidence="2 3">
    <name type="scientific">Methylobacterium planeticum</name>
    <dbReference type="NCBI Taxonomy" id="2615211"/>
    <lineage>
        <taxon>Bacteria</taxon>
        <taxon>Pseudomonadati</taxon>
        <taxon>Pseudomonadota</taxon>
        <taxon>Alphaproteobacteria</taxon>
        <taxon>Hyphomicrobiales</taxon>
        <taxon>Methylobacteriaceae</taxon>
        <taxon>Methylobacterium</taxon>
    </lineage>
</organism>
<dbReference type="Proteomes" id="UP000441523">
    <property type="component" value="Unassembled WGS sequence"/>
</dbReference>
<feature type="signal peptide" evidence="1">
    <location>
        <begin position="1"/>
        <end position="23"/>
    </location>
</feature>
<keyword evidence="1" id="KW-0732">Signal</keyword>
<proteinExistence type="predicted"/>
<evidence type="ECO:0000313" key="2">
    <source>
        <dbReference type="EMBL" id="KAB1070235.1"/>
    </source>
</evidence>